<dbReference type="OrthoDB" id="10493548at2759"/>
<proteinExistence type="predicted"/>
<evidence type="ECO:0000313" key="2">
    <source>
        <dbReference type="Proteomes" id="UP000439903"/>
    </source>
</evidence>
<reference evidence="1 2" key="1">
    <citation type="journal article" date="2019" name="Environ. Microbiol.">
        <title>At the nexus of three kingdoms: the genome of the mycorrhizal fungus Gigaspora margarita provides insights into plant, endobacterial and fungal interactions.</title>
        <authorList>
            <person name="Venice F."/>
            <person name="Ghignone S."/>
            <person name="Salvioli di Fossalunga A."/>
            <person name="Amselem J."/>
            <person name="Novero M."/>
            <person name="Xianan X."/>
            <person name="Sedzielewska Toro K."/>
            <person name="Morin E."/>
            <person name="Lipzen A."/>
            <person name="Grigoriev I.V."/>
            <person name="Henrissat B."/>
            <person name="Martin F.M."/>
            <person name="Bonfante P."/>
        </authorList>
    </citation>
    <scope>NUCLEOTIDE SEQUENCE [LARGE SCALE GENOMIC DNA]</scope>
    <source>
        <strain evidence="1 2">BEG34</strain>
    </source>
</reference>
<sequence length="127" mass="14450">MTESGIKQFWIVELVLEFLELRDPYTVSISFVAMTNNITLCLSHSELNKSIVAPNISTIITDHQFSPSIQFMYSNNEQQVDYETNENGKIISCNLFIEILDIYFTIESIVAPNVSTIIADYQFSPSI</sequence>
<dbReference type="Proteomes" id="UP000439903">
    <property type="component" value="Unassembled WGS sequence"/>
</dbReference>
<protein>
    <submittedName>
        <fullName evidence="1">Uncharacterized protein</fullName>
    </submittedName>
</protein>
<name>A0A8H3WW03_GIGMA</name>
<accession>A0A8H3WW03</accession>
<organism evidence="1 2">
    <name type="scientific">Gigaspora margarita</name>
    <dbReference type="NCBI Taxonomy" id="4874"/>
    <lineage>
        <taxon>Eukaryota</taxon>
        <taxon>Fungi</taxon>
        <taxon>Fungi incertae sedis</taxon>
        <taxon>Mucoromycota</taxon>
        <taxon>Glomeromycotina</taxon>
        <taxon>Glomeromycetes</taxon>
        <taxon>Diversisporales</taxon>
        <taxon>Gigasporaceae</taxon>
        <taxon>Gigaspora</taxon>
    </lineage>
</organism>
<gene>
    <name evidence="1" type="ORF">F8M41_015693</name>
</gene>
<keyword evidence="2" id="KW-1185">Reference proteome</keyword>
<evidence type="ECO:0000313" key="1">
    <source>
        <dbReference type="EMBL" id="KAF0347918.1"/>
    </source>
</evidence>
<comment type="caution">
    <text evidence="1">The sequence shown here is derived from an EMBL/GenBank/DDBJ whole genome shotgun (WGS) entry which is preliminary data.</text>
</comment>
<dbReference type="EMBL" id="WTPW01003309">
    <property type="protein sequence ID" value="KAF0347918.1"/>
    <property type="molecule type" value="Genomic_DNA"/>
</dbReference>
<dbReference type="AlphaFoldDB" id="A0A8H3WW03"/>